<keyword evidence="4" id="KW-0677">Repeat</keyword>
<feature type="domain" description="C2H2-type" evidence="10">
    <location>
        <begin position="959"/>
        <end position="986"/>
    </location>
</feature>
<evidence type="ECO:0000256" key="6">
    <source>
        <dbReference type="ARBA" id="ARBA00022833"/>
    </source>
</evidence>
<protein>
    <recommendedName>
        <fullName evidence="10">C2H2-type domain-containing protein</fullName>
    </recommendedName>
</protein>
<feature type="domain" description="C2H2-type" evidence="10">
    <location>
        <begin position="1085"/>
        <end position="1112"/>
    </location>
</feature>
<evidence type="ECO:0000259" key="10">
    <source>
        <dbReference type="PROSITE" id="PS50157"/>
    </source>
</evidence>
<accession>A0A147BGS8</accession>
<comment type="similarity">
    <text evidence="2">Belongs to the krueppel C2H2-type zinc-finger protein family.</text>
</comment>
<dbReference type="PANTHER" id="PTHR16515:SF66">
    <property type="entry name" value="C2H2-TYPE DOMAIN-CONTAINING PROTEIN"/>
    <property type="match status" value="1"/>
</dbReference>
<evidence type="ECO:0000256" key="8">
    <source>
        <dbReference type="PROSITE-ProRule" id="PRU00042"/>
    </source>
</evidence>
<dbReference type="PANTHER" id="PTHR16515">
    <property type="entry name" value="PR DOMAIN ZINC FINGER PROTEIN"/>
    <property type="match status" value="1"/>
</dbReference>
<feature type="domain" description="C2H2-type" evidence="10">
    <location>
        <begin position="1141"/>
        <end position="1168"/>
    </location>
</feature>
<feature type="domain" description="C2H2-type" evidence="10">
    <location>
        <begin position="1015"/>
        <end position="1042"/>
    </location>
</feature>
<organism evidence="11">
    <name type="scientific">Ixodes ricinus</name>
    <name type="common">Common tick</name>
    <name type="synonym">Acarus ricinus</name>
    <dbReference type="NCBI Taxonomy" id="34613"/>
    <lineage>
        <taxon>Eukaryota</taxon>
        <taxon>Metazoa</taxon>
        <taxon>Ecdysozoa</taxon>
        <taxon>Arthropoda</taxon>
        <taxon>Chelicerata</taxon>
        <taxon>Arachnida</taxon>
        <taxon>Acari</taxon>
        <taxon>Parasitiformes</taxon>
        <taxon>Ixodida</taxon>
        <taxon>Ixodoidea</taxon>
        <taxon>Ixodidae</taxon>
        <taxon>Ixodinae</taxon>
        <taxon>Ixodes</taxon>
    </lineage>
</organism>
<dbReference type="FunFam" id="3.30.160.60:FF:003288">
    <property type="entry name" value="Uncharacterized protein"/>
    <property type="match status" value="1"/>
</dbReference>
<feature type="non-terminal residue" evidence="11">
    <location>
        <position position="1"/>
    </location>
</feature>
<dbReference type="InterPro" id="IPR013087">
    <property type="entry name" value="Znf_C2H2_type"/>
</dbReference>
<feature type="compositionally biased region" description="Polar residues" evidence="9">
    <location>
        <begin position="413"/>
        <end position="425"/>
    </location>
</feature>
<dbReference type="FunFam" id="3.30.160.60:FF:002343">
    <property type="entry name" value="Zinc finger protein 33A"/>
    <property type="match status" value="2"/>
</dbReference>
<reference evidence="11" key="1">
    <citation type="journal article" date="2018" name="PLoS Negl. Trop. Dis.">
        <title>Sialome diversity of ticks revealed by RNAseq of single tick salivary glands.</title>
        <authorList>
            <person name="Perner J."/>
            <person name="Kropackova S."/>
            <person name="Kopacek P."/>
            <person name="Ribeiro J.M."/>
        </authorList>
    </citation>
    <scope>NUCLEOTIDE SEQUENCE</scope>
    <source>
        <strain evidence="11">Siblings of single egg batch collected in Ceske Budejovice</strain>
        <tissue evidence="11">Salivary glands</tissue>
    </source>
</reference>
<feature type="domain" description="C2H2-type" evidence="10">
    <location>
        <begin position="1280"/>
        <end position="1307"/>
    </location>
</feature>
<evidence type="ECO:0000256" key="2">
    <source>
        <dbReference type="ARBA" id="ARBA00006991"/>
    </source>
</evidence>
<feature type="domain" description="C2H2-type" evidence="10">
    <location>
        <begin position="903"/>
        <end position="930"/>
    </location>
</feature>
<dbReference type="InterPro" id="IPR050331">
    <property type="entry name" value="Zinc_finger"/>
</dbReference>
<keyword evidence="7" id="KW-0539">Nucleus</keyword>
<feature type="domain" description="C2H2-type" evidence="10">
    <location>
        <begin position="1252"/>
        <end position="1279"/>
    </location>
</feature>
<evidence type="ECO:0000313" key="11">
    <source>
        <dbReference type="EMBL" id="JAR89968.1"/>
    </source>
</evidence>
<dbReference type="InterPro" id="IPR036236">
    <property type="entry name" value="Znf_C2H2_sf"/>
</dbReference>
<dbReference type="PROSITE" id="PS00028">
    <property type="entry name" value="ZINC_FINGER_C2H2_1"/>
    <property type="match status" value="12"/>
</dbReference>
<feature type="domain" description="C2H2-type" evidence="10">
    <location>
        <begin position="1043"/>
        <end position="1071"/>
    </location>
</feature>
<feature type="region of interest" description="Disordered" evidence="9">
    <location>
        <begin position="1"/>
        <end position="55"/>
    </location>
</feature>
<dbReference type="FunFam" id="3.30.160.60:FF:000502">
    <property type="entry name" value="Zinc finger protein 710"/>
    <property type="match status" value="1"/>
</dbReference>
<proteinExistence type="inferred from homology"/>
<dbReference type="Gene3D" id="3.30.160.60">
    <property type="entry name" value="Classic Zinc Finger"/>
    <property type="match status" value="12"/>
</dbReference>
<feature type="region of interest" description="Disordered" evidence="9">
    <location>
        <begin position="1059"/>
        <end position="1080"/>
    </location>
</feature>
<sequence>ARLKEGAYPTLRLERPPAAKGPRKLAIRPAVPEDTLPSPADKNAHSGDRGIMPPPSLLLGGQWINSFVVKERQEASADSPSEGWRCEDVDGLSPSQEHLNVDEAAAVVVKKEPEEILGSPMGEDMHSEDCGRASSVPLHVEELMDNTFAVKEELDDRSALSTCEDFYREDAHFLPSFHEHPKQGEATPVVVKDEPNKVAALHIEDESSYSTALDPLATNQVPLEGHWSDCPLPVIEVPDEILPTLTGGSSRYEDSSKVPPSQLGLERCWSNSCVVKEEKTELLAAQTSEGPWSGLSGSKSPLRVNQEGHLWSGPLRFKQEPEDTPAASLCEASDWEDACGPCTSLEPPNEVQWAAIVPKEDPDEFAALRIEENWGSGALSSSALPSPVQLEQHWEDTPLCPREVPDEILPTPTGKSSQYEDCSMVPPSQLSPEGCWTNNCVVKEEKTELPDVHSSEGSWSGLSGCKSPLQVNQEGHLWSSLVRIKREPEDTPATSPCERSDCEDTCSPCTFLEPPNEVQKATIVPKEDPDECAALRIDEGWGSSALGSSALPSSVQLERQREDTSLCSREVPDEILPTPTGGSSQYEDCGRAPPSELGLKGRWSDNCVVKEEKTELPAVQSSEGLWSGLSGSKSPLRMNQGGHWGSGPVRIKREKTELPAAQTFEGSWSGLSGSKSPLRVSQEGHLWRGPVRIKQEPGDTPAMLPWEALDCEDARGPCTSLEPPNEVQGAAVVVKEDPDEFAALRIDESSGSGALGSALPSPVQRERHREDTLLCLREAETDDASAVLRIKGLDCEGGRVPSSPLRPVNGVEAATAVVKGEPEEFVTLRIDDGSCFEPLESLLSMQVQLEGPCKEGPLRHLIEDLVDGEDKSTDRVKSTSLSSSQGQLDVRRQKTWKCGSMKHECRFCPYSSASRNTVTEHERIHTGEKPFKCNYCQRAFTFKSSLNYHVRTHTGAKPFKCSVCQRAFAGRSSLMVHSRIHTGERPYKCSFCPKTFVKRFSLDIHVRIHTGARPFKCSICQKAFTNSYSCKVHVETHSDSRPFICPICHKAFRRRSRLDSHARRIHRAKKSPERHKKIRDDGPPYKCSACCKVFAEKGQLEAHGVIHMGREPLKCSACPKVFRWKSQLNLHKSMHSSEKPYECDICGRRFKWKVNVTVHQVKHSGALHFKCPTCPKVFQWKSSLSSHQRVHKRERPYRCRTCPKAFRLKASLIQHELFHQGTMTYRCITCSKAFRLECHSKHEKAPKREKSYRCNTCSEAHADKHCLNDLEAVHVHEKPFKCSICSRAFYWRSSLKAHRMTHIGEMPHKSKSRDISVEEQHPGAQMAGPPIKNSLMPKRQFLLPPKSYPNASSNQKVFHLKFPFSVRSIVYKGKIYKCKTCAMAFTRKQLLEAHLGVHTE</sequence>
<feature type="domain" description="C2H2-type" evidence="10">
    <location>
        <begin position="1197"/>
        <end position="1224"/>
    </location>
</feature>
<keyword evidence="6" id="KW-0862">Zinc</keyword>
<dbReference type="SMART" id="SM00355">
    <property type="entry name" value="ZnF_C2H2"/>
    <property type="match status" value="13"/>
</dbReference>
<feature type="domain" description="C2H2-type" evidence="10">
    <location>
        <begin position="987"/>
        <end position="1014"/>
    </location>
</feature>
<dbReference type="GO" id="GO:0008270">
    <property type="term" value="F:zinc ion binding"/>
    <property type="evidence" value="ECO:0007669"/>
    <property type="project" value="UniProtKB-KW"/>
</dbReference>
<feature type="domain" description="C2H2-type" evidence="10">
    <location>
        <begin position="1169"/>
        <end position="1196"/>
    </location>
</feature>
<evidence type="ECO:0000256" key="4">
    <source>
        <dbReference type="ARBA" id="ARBA00022737"/>
    </source>
</evidence>
<comment type="subcellular location">
    <subcellularLocation>
        <location evidence="1">Nucleus</location>
    </subcellularLocation>
</comment>
<feature type="compositionally biased region" description="Low complexity" evidence="9">
    <location>
        <begin position="624"/>
        <end position="636"/>
    </location>
</feature>
<evidence type="ECO:0000256" key="3">
    <source>
        <dbReference type="ARBA" id="ARBA00022723"/>
    </source>
</evidence>
<feature type="region of interest" description="Disordered" evidence="9">
    <location>
        <begin position="572"/>
        <end position="595"/>
    </location>
</feature>
<dbReference type="PROSITE" id="PS50157">
    <property type="entry name" value="ZINC_FINGER_C2H2_2"/>
    <property type="match status" value="14"/>
</dbReference>
<feature type="compositionally biased region" description="Basic residues" evidence="9">
    <location>
        <begin position="1063"/>
        <end position="1077"/>
    </location>
</feature>
<evidence type="ECO:0000256" key="7">
    <source>
        <dbReference type="ARBA" id="ARBA00023242"/>
    </source>
</evidence>
<dbReference type="FunFam" id="3.30.160.60:FF:000110">
    <property type="entry name" value="Zinc finger protein-like"/>
    <property type="match status" value="1"/>
</dbReference>
<feature type="domain" description="C2H2-type" evidence="10">
    <location>
        <begin position="1376"/>
        <end position="1400"/>
    </location>
</feature>
<name>A0A147BGS8_IXORI</name>
<dbReference type="GO" id="GO:0006355">
    <property type="term" value="P:regulation of DNA-templated transcription"/>
    <property type="evidence" value="ECO:0007669"/>
    <property type="project" value="UniProtKB-ARBA"/>
</dbReference>
<keyword evidence="3" id="KW-0479">Metal-binding</keyword>
<feature type="domain" description="C2H2-type" evidence="10">
    <location>
        <begin position="931"/>
        <end position="958"/>
    </location>
</feature>
<dbReference type="EMBL" id="GEGO01005436">
    <property type="protein sequence ID" value="JAR89968.1"/>
    <property type="molecule type" value="Transcribed_RNA"/>
</dbReference>
<feature type="domain" description="C2H2-type" evidence="10">
    <location>
        <begin position="1113"/>
        <end position="1140"/>
    </location>
</feature>
<dbReference type="GO" id="GO:0005634">
    <property type="term" value="C:nucleus"/>
    <property type="evidence" value="ECO:0007669"/>
    <property type="project" value="UniProtKB-SubCell"/>
</dbReference>
<dbReference type="SUPFAM" id="SSF57667">
    <property type="entry name" value="beta-beta-alpha zinc fingers"/>
    <property type="match status" value="7"/>
</dbReference>
<feature type="region of interest" description="Disordered" evidence="9">
    <location>
        <begin position="402"/>
        <end position="425"/>
    </location>
</feature>
<dbReference type="Pfam" id="PF00096">
    <property type="entry name" value="zf-C2H2"/>
    <property type="match status" value="6"/>
</dbReference>
<evidence type="ECO:0000256" key="9">
    <source>
        <dbReference type="SAM" id="MobiDB-lite"/>
    </source>
</evidence>
<dbReference type="FunFam" id="3.30.160.60:FF:000446">
    <property type="entry name" value="Zinc finger protein"/>
    <property type="match status" value="1"/>
</dbReference>
<feature type="region of interest" description="Disordered" evidence="9">
    <location>
        <begin position="624"/>
        <end position="649"/>
    </location>
</feature>
<keyword evidence="5 8" id="KW-0863">Zinc-finger</keyword>
<evidence type="ECO:0000256" key="5">
    <source>
        <dbReference type="ARBA" id="ARBA00022771"/>
    </source>
</evidence>
<evidence type="ECO:0000256" key="1">
    <source>
        <dbReference type="ARBA" id="ARBA00004123"/>
    </source>
</evidence>